<reference evidence="2" key="1">
    <citation type="journal article" date="2021" name="Nat. Commun.">
        <title>Genetic determinants of endophytism in the Arabidopsis root mycobiome.</title>
        <authorList>
            <person name="Mesny F."/>
            <person name="Miyauchi S."/>
            <person name="Thiergart T."/>
            <person name="Pickel B."/>
            <person name="Atanasova L."/>
            <person name="Karlsson M."/>
            <person name="Huettel B."/>
            <person name="Barry K.W."/>
            <person name="Haridas S."/>
            <person name="Chen C."/>
            <person name="Bauer D."/>
            <person name="Andreopoulos W."/>
            <person name="Pangilinan J."/>
            <person name="LaButti K."/>
            <person name="Riley R."/>
            <person name="Lipzen A."/>
            <person name="Clum A."/>
            <person name="Drula E."/>
            <person name="Henrissat B."/>
            <person name="Kohler A."/>
            <person name="Grigoriev I.V."/>
            <person name="Martin F.M."/>
            <person name="Hacquard S."/>
        </authorList>
    </citation>
    <scope>NUCLEOTIDE SEQUENCE</scope>
    <source>
        <strain evidence="2">MPI-CAGE-CH-0235</strain>
    </source>
</reference>
<evidence type="ECO:0000256" key="1">
    <source>
        <dbReference type="SAM" id="MobiDB-lite"/>
    </source>
</evidence>
<protein>
    <submittedName>
        <fullName evidence="2">Uncharacterized protein</fullName>
    </submittedName>
</protein>
<proteinExistence type="predicted"/>
<evidence type="ECO:0000313" key="2">
    <source>
        <dbReference type="EMBL" id="KAH7310597.1"/>
    </source>
</evidence>
<organism evidence="2 3">
    <name type="scientific">Stachybotrys elegans</name>
    <dbReference type="NCBI Taxonomy" id="80388"/>
    <lineage>
        <taxon>Eukaryota</taxon>
        <taxon>Fungi</taxon>
        <taxon>Dikarya</taxon>
        <taxon>Ascomycota</taxon>
        <taxon>Pezizomycotina</taxon>
        <taxon>Sordariomycetes</taxon>
        <taxon>Hypocreomycetidae</taxon>
        <taxon>Hypocreales</taxon>
        <taxon>Stachybotryaceae</taxon>
        <taxon>Stachybotrys</taxon>
    </lineage>
</organism>
<gene>
    <name evidence="2" type="ORF">B0I35DRAFT_481902</name>
</gene>
<feature type="region of interest" description="Disordered" evidence="1">
    <location>
        <begin position="182"/>
        <end position="242"/>
    </location>
</feature>
<dbReference type="EMBL" id="JAGPNK010000012">
    <property type="protein sequence ID" value="KAH7310597.1"/>
    <property type="molecule type" value="Genomic_DNA"/>
</dbReference>
<feature type="compositionally biased region" description="Low complexity" evidence="1">
    <location>
        <begin position="41"/>
        <end position="52"/>
    </location>
</feature>
<feature type="region of interest" description="Disordered" evidence="1">
    <location>
        <begin position="1"/>
        <end position="101"/>
    </location>
</feature>
<evidence type="ECO:0000313" key="3">
    <source>
        <dbReference type="Proteomes" id="UP000813444"/>
    </source>
</evidence>
<accession>A0A8K0SNE8</accession>
<feature type="compositionally biased region" description="Polar residues" evidence="1">
    <location>
        <begin position="201"/>
        <end position="214"/>
    </location>
</feature>
<comment type="caution">
    <text evidence="2">The sequence shown here is derived from an EMBL/GenBank/DDBJ whole genome shotgun (WGS) entry which is preliminary data.</text>
</comment>
<dbReference type="AlphaFoldDB" id="A0A8K0SNE8"/>
<keyword evidence="3" id="KW-1185">Reference proteome</keyword>
<name>A0A8K0SNE8_9HYPO</name>
<sequence>MQTTHLVGSDWMEIDRDDPGVDEATLPPEDDCLDSQIIPCSRHSSPASSSSSHTLCIHTLSTDDDILPSAPSPPDTPRRASPQHEQAHAATASIQEQYVPPPSPLVISEAVIISPDEEKAQGSIDPQVKAAGLQMTSGISRQLHLRRVPSQPLQCLPSSNTYASLVPPGLMSPHVWRAIADRNNPASTTQRLTRAERYNSRARSGTPPSTSGANRSGLCREVKALGIQVSPSQDPAHGQQIP</sequence>
<dbReference type="Proteomes" id="UP000813444">
    <property type="component" value="Unassembled WGS sequence"/>
</dbReference>